<gene>
    <name evidence="1" type="ORF">FZEAL_1390</name>
</gene>
<proteinExistence type="predicted"/>
<accession>A0A8H4XPE4</accession>
<organism evidence="1 2">
    <name type="scientific">Fusarium zealandicum</name>
    <dbReference type="NCBI Taxonomy" id="1053134"/>
    <lineage>
        <taxon>Eukaryota</taxon>
        <taxon>Fungi</taxon>
        <taxon>Dikarya</taxon>
        <taxon>Ascomycota</taxon>
        <taxon>Pezizomycotina</taxon>
        <taxon>Sordariomycetes</taxon>
        <taxon>Hypocreomycetidae</taxon>
        <taxon>Hypocreales</taxon>
        <taxon>Nectriaceae</taxon>
        <taxon>Fusarium</taxon>
        <taxon>Fusarium staphyleae species complex</taxon>
    </lineage>
</organism>
<evidence type="ECO:0000313" key="2">
    <source>
        <dbReference type="Proteomes" id="UP000635477"/>
    </source>
</evidence>
<keyword evidence="2" id="KW-1185">Reference proteome</keyword>
<sequence length="206" mass="22671">MATQGGGELIFSHDSHNRTDIGVDKEDHTLLHYQTAALPDLDQTRELGARAQLPLYIHASRAFDIARLRLIPVQWCLRSNLVDFNLGAMKPIQKKARLEQFTWRRNTQTAPIPVKKGGAGRSPATQPVNPFTAFALETDTSEPRILNRPGMCTTPREQGSLLDDTSRQVCLHDSPLRVAQRPFVCSTPLPPFAGSSGIPRGGAGLR</sequence>
<dbReference type="EMBL" id="JABEYC010000079">
    <property type="protein sequence ID" value="KAF4983123.1"/>
    <property type="molecule type" value="Genomic_DNA"/>
</dbReference>
<dbReference type="Proteomes" id="UP000635477">
    <property type="component" value="Unassembled WGS sequence"/>
</dbReference>
<evidence type="ECO:0000313" key="1">
    <source>
        <dbReference type="EMBL" id="KAF4983123.1"/>
    </source>
</evidence>
<name>A0A8H4XPE4_9HYPO</name>
<protein>
    <submittedName>
        <fullName evidence="1">Uncharacterized protein</fullName>
    </submittedName>
</protein>
<dbReference type="AlphaFoldDB" id="A0A8H4XPE4"/>
<comment type="caution">
    <text evidence="1">The sequence shown here is derived from an EMBL/GenBank/DDBJ whole genome shotgun (WGS) entry which is preliminary data.</text>
</comment>
<reference evidence="1" key="1">
    <citation type="journal article" date="2020" name="BMC Genomics">
        <title>Correction to: Identification and distribution of gene clusters required for synthesis of sphingolipid metabolism inhibitors in diverse species of the filamentous fungus Fusarium.</title>
        <authorList>
            <person name="Kim H.S."/>
            <person name="Lohmar J.M."/>
            <person name="Busman M."/>
            <person name="Brown D.W."/>
            <person name="Naumann T.A."/>
            <person name="Divon H.H."/>
            <person name="Lysoe E."/>
            <person name="Uhlig S."/>
            <person name="Proctor R.H."/>
        </authorList>
    </citation>
    <scope>NUCLEOTIDE SEQUENCE</scope>
    <source>
        <strain evidence="1">NRRL 22465</strain>
    </source>
</reference>
<reference evidence="1" key="2">
    <citation type="submission" date="2020-05" db="EMBL/GenBank/DDBJ databases">
        <authorList>
            <person name="Kim H.-S."/>
            <person name="Proctor R.H."/>
            <person name="Brown D.W."/>
        </authorList>
    </citation>
    <scope>NUCLEOTIDE SEQUENCE</scope>
    <source>
        <strain evidence="1">NRRL 22465</strain>
    </source>
</reference>